<dbReference type="InterPro" id="IPR027417">
    <property type="entry name" value="P-loop_NTPase"/>
</dbReference>
<organism evidence="1 2">
    <name type="scientific">Vibrio rhizosphaerae</name>
    <dbReference type="NCBI Taxonomy" id="398736"/>
    <lineage>
        <taxon>Bacteria</taxon>
        <taxon>Pseudomonadati</taxon>
        <taxon>Pseudomonadota</taxon>
        <taxon>Gammaproteobacteria</taxon>
        <taxon>Vibrionales</taxon>
        <taxon>Vibrionaceae</taxon>
        <taxon>Vibrio</taxon>
    </lineage>
</organism>
<dbReference type="EMBL" id="JAWRCP010000002">
    <property type="protein sequence ID" value="MDW6094355.1"/>
    <property type="molecule type" value="Genomic_DNA"/>
</dbReference>
<dbReference type="Proteomes" id="UP001279860">
    <property type="component" value="Unassembled WGS sequence"/>
</dbReference>
<comment type="caution">
    <text evidence="1">The sequence shown here is derived from an EMBL/GenBank/DDBJ whole genome shotgun (WGS) entry which is preliminary data.</text>
</comment>
<name>A0ABU4IY75_9VIBR</name>
<evidence type="ECO:0000313" key="1">
    <source>
        <dbReference type="EMBL" id="MDW6094355.1"/>
    </source>
</evidence>
<accession>A0ABU4IY75</accession>
<keyword evidence="2" id="KW-1185">Reference proteome</keyword>
<gene>
    <name evidence="1" type="ORF">SBX64_17585</name>
</gene>
<evidence type="ECO:0000313" key="2">
    <source>
        <dbReference type="Proteomes" id="UP001279860"/>
    </source>
</evidence>
<dbReference type="PANTHER" id="PTHR34301:SF8">
    <property type="entry name" value="ATPASE DOMAIN-CONTAINING PROTEIN"/>
    <property type="match status" value="1"/>
</dbReference>
<dbReference type="Pfam" id="PF14516">
    <property type="entry name" value="AAA_35"/>
    <property type="match status" value="1"/>
</dbReference>
<dbReference type="Gene3D" id="3.40.50.300">
    <property type="entry name" value="P-loop containing nucleotide triphosphate hydrolases"/>
    <property type="match status" value="1"/>
</dbReference>
<dbReference type="PANTHER" id="PTHR34301">
    <property type="entry name" value="DNA-BINDING PROTEIN-RELATED"/>
    <property type="match status" value="1"/>
</dbReference>
<protein>
    <submittedName>
        <fullName evidence="1">AAA-like domain-containing protein</fullName>
    </submittedName>
</protein>
<reference evidence="1 2" key="1">
    <citation type="submission" date="2023-11" db="EMBL/GenBank/DDBJ databases">
        <title>Plant-associative lifestyle of Vibrio porteresiae and its evolutionary dynamics.</title>
        <authorList>
            <person name="Rameshkumar N."/>
            <person name="Kirti K."/>
        </authorList>
    </citation>
    <scope>NUCLEOTIDE SEQUENCE [LARGE SCALE GENOMIC DNA]</scope>
    <source>
        <strain evidence="1 2">MSSRF7</strain>
    </source>
</reference>
<proteinExistence type="predicted"/>
<dbReference type="SUPFAM" id="SSF52540">
    <property type="entry name" value="P-loop containing nucleoside triphosphate hydrolases"/>
    <property type="match status" value="1"/>
</dbReference>
<dbReference type="RefSeq" id="WP_318585544.1">
    <property type="nucleotide sequence ID" value="NZ_JAWRCP010000002.1"/>
</dbReference>
<sequence length="666" mass="77609">MTTDGKIYPGKHPMFIDRHFSHEEKDVINTLSKEFYLTNGGERIRLGVNSEYKYIIISPTDLYKDMFNLDREIIVVFSPYQAIQARTLDVFEHVAKKHSSLRVEKICNILVSADDNVEDSINELIKNEPETQIIIPFSYRELKKIQDSFFFRNRFRKYFYTRDLFAFEAPLKKDIYFFGRSDLIQELINRLKSGENSGVFGLRKTGKTSLINGIERNLSKEGVVTTIIDCQDTSFNQRRWNESLYYLCKKVKDSMEVDCNLPDEEMFTVKDSSILTEEFFKGCKTKLRSTVFIIFDEIENISRGTSPSEHWNSGKDFALFWQTLRSIFQRNSNLISYLIVGTNPTCIESPKIDNVDNPIFNHFKPIYIPGFETKETREMVRKLGKRMGIKFDETIYSKLTEDFGGHPFLMRHVCSLVAASVSESERPVDVGRPSYRRGRDSFIENHSNYLEMIVGILKDFYPDEYDMLTMLANDDIETFEEFATLHPSYTAHLLGYGIIKKDHDGYDFNIDSIRDFILDQSKYRKIGLTQEGMWAEISERRNSAEVKLRKLIRFLLKANLGAATAKETVLNIFGGARKEKLARLSYEELFDARKSEIYFSDLSKIISKKWEIFSNTFENARQDTFRNLDFINSSRNDAHAKDITEEQFSYFRICMSKIEGDLDQSV</sequence>